<keyword evidence="3" id="KW-0256">Endoplasmic reticulum</keyword>
<dbReference type="PANTHER" id="PTHR12147">
    <property type="entry name" value="METALLOPEPTIDASE M28 FAMILY MEMBER"/>
    <property type="match status" value="1"/>
</dbReference>
<feature type="compositionally biased region" description="Basic and acidic residues" evidence="4">
    <location>
        <begin position="183"/>
        <end position="198"/>
    </location>
</feature>
<dbReference type="GO" id="GO:0008235">
    <property type="term" value="F:metalloexopeptidase activity"/>
    <property type="evidence" value="ECO:0007669"/>
    <property type="project" value="InterPro"/>
</dbReference>
<dbReference type="Gene3D" id="3.40.630.10">
    <property type="entry name" value="Zn peptidases"/>
    <property type="match status" value="1"/>
</dbReference>
<sequence length="407" mass="42861">MANASKPDRKMVALTAARARILPQQQPNGERVVAKPVPWANPRLMLLGIFAYYSIMLFFAHWRLQWTPAVQPASAPPHLFSEERAAAHVAALAGGLPDRQISMPQLQQAHDYIVRQGRLLQQLAEAREARDVEVKVYREDNVSGSVAMDFTGLPFTNAYRGLTNVVITITPLLGSSSSSNTPAEEKQDPQGGDTRHGSTGDSSSSGSSSSNGGHAAAEDASSTATAAAAAATSSSPKDSGSRPQQPRGLLIAAHHDSAVASPGASDDASMVGVMLEAARALLSGPASLLPAAPLVLLFDGGEENLCQGAHGFMSSSPHARNLGAFVNLEAMGGGGLPLLFQHTGAWTLAAWARGARHARGSRIAQDLFDTGVIPGDTDYRMFSARHFGSLPGLDIAFTRDSLAYHTR</sequence>
<evidence type="ECO:0000259" key="6">
    <source>
        <dbReference type="Pfam" id="PF04389"/>
    </source>
</evidence>
<keyword evidence="5" id="KW-0812">Transmembrane</keyword>
<reference evidence="7 8" key="1">
    <citation type="journal article" date="2021" name="Sci. Rep.">
        <title>Genome sequencing of the multicellular alga Astrephomene provides insights into convergent evolution of germ-soma differentiation.</title>
        <authorList>
            <person name="Yamashita S."/>
            <person name="Yamamoto K."/>
            <person name="Matsuzaki R."/>
            <person name="Suzuki S."/>
            <person name="Yamaguchi H."/>
            <person name="Hirooka S."/>
            <person name="Minakuchi Y."/>
            <person name="Miyagishima S."/>
            <person name="Kawachi M."/>
            <person name="Toyoda A."/>
            <person name="Nozaki H."/>
        </authorList>
    </citation>
    <scope>NUCLEOTIDE SEQUENCE [LARGE SCALE GENOMIC DNA]</scope>
    <source>
        <strain evidence="7 8">NIES-4017</strain>
    </source>
</reference>
<feature type="transmembrane region" description="Helical" evidence="5">
    <location>
        <begin position="44"/>
        <end position="62"/>
    </location>
</feature>
<feature type="compositionally biased region" description="Low complexity" evidence="4">
    <location>
        <begin position="199"/>
        <end position="235"/>
    </location>
</feature>
<organism evidence="7 8">
    <name type="scientific">Astrephomene gubernaculifera</name>
    <dbReference type="NCBI Taxonomy" id="47775"/>
    <lineage>
        <taxon>Eukaryota</taxon>
        <taxon>Viridiplantae</taxon>
        <taxon>Chlorophyta</taxon>
        <taxon>core chlorophytes</taxon>
        <taxon>Chlorophyceae</taxon>
        <taxon>CS clade</taxon>
        <taxon>Chlamydomonadales</taxon>
        <taxon>Astrephomenaceae</taxon>
        <taxon>Astrephomene</taxon>
    </lineage>
</organism>
<accession>A0AAD3HMC1</accession>
<dbReference type="GO" id="GO:0006508">
    <property type="term" value="P:proteolysis"/>
    <property type="evidence" value="ECO:0007669"/>
    <property type="project" value="InterPro"/>
</dbReference>
<dbReference type="Pfam" id="PF04389">
    <property type="entry name" value="Peptidase_M28"/>
    <property type="match status" value="1"/>
</dbReference>
<evidence type="ECO:0000256" key="5">
    <source>
        <dbReference type="SAM" id="Phobius"/>
    </source>
</evidence>
<evidence type="ECO:0000256" key="3">
    <source>
        <dbReference type="ARBA" id="ARBA00022824"/>
    </source>
</evidence>
<comment type="subcellular location">
    <subcellularLocation>
        <location evidence="2">Endoplasmic reticulum</location>
    </subcellularLocation>
</comment>
<gene>
    <name evidence="7" type="ORF">Agub_g7301</name>
</gene>
<feature type="non-terminal residue" evidence="7">
    <location>
        <position position="1"/>
    </location>
</feature>
<protein>
    <recommendedName>
        <fullName evidence="6">Peptidase M28 domain-containing protein</fullName>
    </recommendedName>
</protein>
<name>A0AAD3HMC1_9CHLO</name>
<feature type="domain" description="Peptidase M28" evidence="6">
    <location>
        <begin position="245"/>
        <end position="406"/>
    </location>
</feature>
<comment type="cofactor">
    <cofactor evidence="1">
        <name>Zn(2+)</name>
        <dbReference type="ChEBI" id="CHEBI:29105"/>
    </cofactor>
</comment>
<proteinExistence type="predicted"/>
<feature type="region of interest" description="Disordered" evidence="4">
    <location>
        <begin position="174"/>
        <end position="246"/>
    </location>
</feature>
<evidence type="ECO:0000313" key="7">
    <source>
        <dbReference type="EMBL" id="GFR46027.1"/>
    </source>
</evidence>
<dbReference type="Proteomes" id="UP001054857">
    <property type="component" value="Unassembled WGS sequence"/>
</dbReference>
<keyword evidence="5" id="KW-0472">Membrane</keyword>
<dbReference type="PANTHER" id="PTHR12147:SF22">
    <property type="entry name" value="ENDOPLASMIC RETICULUM METALLOPEPTIDASE 1"/>
    <property type="match status" value="1"/>
</dbReference>
<dbReference type="SUPFAM" id="SSF53187">
    <property type="entry name" value="Zn-dependent exopeptidases"/>
    <property type="match status" value="1"/>
</dbReference>
<keyword evidence="5" id="KW-1133">Transmembrane helix</keyword>
<keyword evidence="8" id="KW-1185">Reference proteome</keyword>
<evidence type="ECO:0000256" key="4">
    <source>
        <dbReference type="SAM" id="MobiDB-lite"/>
    </source>
</evidence>
<dbReference type="InterPro" id="IPR007484">
    <property type="entry name" value="Peptidase_M28"/>
</dbReference>
<evidence type="ECO:0000256" key="1">
    <source>
        <dbReference type="ARBA" id="ARBA00001947"/>
    </source>
</evidence>
<dbReference type="EMBL" id="BMAR01000011">
    <property type="protein sequence ID" value="GFR46027.1"/>
    <property type="molecule type" value="Genomic_DNA"/>
</dbReference>
<dbReference type="InterPro" id="IPR045175">
    <property type="entry name" value="M28_fam"/>
</dbReference>
<dbReference type="GO" id="GO:0005783">
    <property type="term" value="C:endoplasmic reticulum"/>
    <property type="evidence" value="ECO:0007669"/>
    <property type="project" value="UniProtKB-SubCell"/>
</dbReference>
<evidence type="ECO:0000256" key="2">
    <source>
        <dbReference type="ARBA" id="ARBA00004240"/>
    </source>
</evidence>
<comment type="caution">
    <text evidence="7">The sequence shown here is derived from an EMBL/GenBank/DDBJ whole genome shotgun (WGS) entry which is preliminary data.</text>
</comment>
<evidence type="ECO:0000313" key="8">
    <source>
        <dbReference type="Proteomes" id="UP001054857"/>
    </source>
</evidence>
<dbReference type="AlphaFoldDB" id="A0AAD3HMC1"/>